<keyword evidence="4" id="KW-0539">Nucleus</keyword>
<comment type="subcellular location">
    <subcellularLocation>
        <location evidence="1">Nucleus</location>
    </subcellularLocation>
</comment>
<evidence type="ECO:0000313" key="10">
    <source>
        <dbReference type="Proteomes" id="UP000249402"/>
    </source>
</evidence>
<dbReference type="AlphaFoldDB" id="A0A395HFR8"/>
<feature type="domain" description="Homologous-pairing protein 2 winged helix" evidence="8">
    <location>
        <begin position="22"/>
        <end position="78"/>
    </location>
</feature>
<dbReference type="STRING" id="1448316.A0A395HFR8"/>
<evidence type="ECO:0000256" key="6">
    <source>
        <dbReference type="SAM" id="Coils"/>
    </source>
</evidence>
<feature type="coiled-coil region" evidence="6">
    <location>
        <begin position="92"/>
        <end position="156"/>
    </location>
</feature>
<keyword evidence="3" id="KW-0233">DNA recombination</keyword>
<proteinExistence type="inferred from homology"/>
<dbReference type="GO" id="GO:0120231">
    <property type="term" value="C:DNA recombinase auxiliary factor complex"/>
    <property type="evidence" value="ECO:0007669"/>
    <property type="project" value="TreeGrafter"/>
</dbReference>
<dbReference type="PANTHER" id="PTHR15938:SF0">
    <property type="entry name" value="HOMOLOGOUS-PAIRING PROTEIN 2 HOMOLOG"/>
    <property type="match status" value="1"/>
</dbReference>
<dbReference type="VEuPathDB" id="FungiDB:BO80DRAFT_8704"/>
<dbReference type="InterPro" id="IPR036388">
    <property type="entry name" value="WH-like_DNA-bd_sf"/>
</dbReference>
<evidence type="ECO:0000256" key="3">
    <source>
        <dbReference type="ARBA" id="ARBA00023172"/>
    </source>
</evidence>
<accession>A0A395HFR8</accession>
<dbReference type="OrthoDB" id="272266at2759"/>
<dbReference type="GO" id="GO:0007129">
    <property type="term" value="P:homologous chromosome pairing at meiosis"/>
    <property type="evidence" value="ECO:0007669"/>
    <property type="project" value="TreeGrafter"/>
</dbReference>
<evidence type="ECO:0000313" key="9">
    <source>
        <dbReference type="EMBL" id="RAL06323.1"/>
    </source>
</evidence>
<dbReference type="Gene3D" id="1.10.10.10">
    <property type="entry name" value="Winged helix-like DNA-binding domain superfamily/Winged helix DNA-binding domain"/>
    <property type="match status" value="1"/>
</dbReference>
<keyword evidence="5" id="KW-0469">Meiosis</keyword>
<protein>
    <submittedName>
        <fullName evidence="9">TBPIP-domain-containing protein</fullName>
    </submittedName>
</protein>
<dbReference type="GO" id="GO:0000794">
    <property type="term" value="C:condensed nuclear chromosome"/>
    <property type="evidence" value="ECO:0007669"/>
    <property type="project" value="TreeGrafter"/>
</dbReference>
<organism evidence="9 10">
    <name type="scientific">Aspergillus ibericus CBS 121593</name>
    <dbReference type="NCBI Taxonomy" id="1448316"/>
    <lineage>
        <taxon>Eukaryota</taxon>
        <taxon>Fungi</taxon>
        <taxon>Dikarya</taxon>
        <taxon>Ascomycota</taxon>
        <taxon>Pezizomycotina</taxon>
        <taxon>Eurotiomycetes</taxon>
        <taxon>Eurotiomycetidae</taxon>
        <taxon>Eurotiales</taxon>
        <taxon>Aspergillaceae</taxon>
        <taxon>Aspergillus</taxon>
        <taxon>Aspergillus subgen. Circumdati</taxon>
    </lineage>
</organism>
<feature type="compositionally biased region" description="Basic and acidic residues" evidence="7">
    <location>
        <begin position="9"/>
        <end position="18"/>
    </location>
</feature>
<evidence type="ECO:0000256" key="1">
    <source>
        <dbReference type="ARBA" id="ARBA00004123"/>
    </source>
</evidence>
<dbReference type="GO" id="GO:0003690">
    <property type="term" value="F:double-stranded DNA binding"/>
    <property type="evidence" value="ECO:0007669"/>
    <property type="project" value="TreeGrafter"/>
</dbReference>
<gene>
    <name evidence="9" type="ORF">BO80DRAFT_8704</name>
</gene>
<evidence type="ECO:0000256" key="4">
    <source>
        <dbReference type="ARBA" id="ARBA00023242"/>
    </source>
</evidence>
<dbReference type="Proteomes" id="UP000249402">
    <property type="component" value="Unassembled WGS sequence"/>
</dbReference>
<dbReference type="EMBL" id="KZ824419">
    <property type="protein sequence ID" value="RAL06323.1"/>
    <property type="molecule type" value="Genomic_DNA"/>
</dbReference>
<dbReference type="InterPro" id="IPR010776">
    <property type="entry name" value="Hop2_WH_dom"/>
</dbReference>
<reference evidence="9 10" key="1">
    <citation type="submission" date="2018-02" db="EMBL/GenBank/DDBJ databases">
        <title>The genomes of Aspergillus section Nigri reveals drivers in fungal speciation.</title>
        <authorList>
            <consortium name="DOE Joint Genome Institute"/>
            <person name="Vesth T.C."/>
            <person name="Nybo J."/>
            <person name="Theobald S."/>
            <person name="Brandl J."/>
            <person name="Frisvad J.C."/>
            <person name="Nielsen K.F."/>
            <person name="Lyhne E.K."/>
            <person name="Kogle M.E."/>
            <person name="Kuo A."/>
            <person name="Riley R."/>
            <person name="Clum A."/>
            <person name="Nolan M."/>
            <person name="Lipzen A."/>
            <person name="Salamov A."/>
            <person name="Henrissat B."/>
            <person name="Wiebenga A."/>
            <person name="De vries R.P."/>
            <person name="Grigoriev I.V."/>
            <person name="Mortensen U.H."/>
            <person name="Andersen M.R."/>
            <person name="Baker S.E."/>
        </authorList>
    </citation>
    <scope>NUCLEOTIDE SEQUENCE [LARGE SCALE GENOMIC DNA]</scope>
    <source>
        <strain evidence="9 10">CBS 121593</strain>
    </source>
</reference>
<dbReference type="GO" id="GO:0010774">
    <property type="term" value="P:meiotic strand invasion involved in reciprocal meiotic recombination"/>
    <property type="evidence" value="ECO:0007669"/>
    <property type="project" value="TreeGrafter"/>
</dbReference>
<dbReference type="RefSeq" id="XP_025580650.1">
    <property type="nucleotide sequence ID" value="XM_025724872.1"/>
</dbReference>
<evidence type="ECO:0000256" key="5">
    <source>
        <dbReference type="ARBA" id="ARBA00023254"/>
    </source>
</evidence>
<evidence type="ECO:0000256" key="7">
    <source>
        <dbReference type="SAM" id="MobiDB-lite"/>
    </source>
</evidence>
<evidence type="ECO:0000259" key="8">
    <source>
        <dbReference type="Pfam" id="PF07106"/>
    </source>
</evidence>
<sequence length="219" mass="24751">MAQRKGKNDKHSGGDAAHDGPALILEYLRKQNRPYSATEISANLQNRITKAHAAKALRELHQNKQIEGRAAGKQAVYHALQETCNEATPEIIAALDEKAERLQEQATNLQATEKKTRAELAAVNARPLLFELRRDISQLQQEQEALQARLLEARGSDSESVPIQLKLKAEKDWKHWHNHASIRGRICRDLWRKCSEVVPENMTGEELWESLGLEGPFLN</sequence>
<dbReference type="PANTHER" id="PTHR15938">
    <property type="entry name" value="TBP-1 INTERACTING PROTEIN"/>
    <property type="match status" value="1"/>
</dbReference>
<keyword evidence="6" id="KW-0175">Coiled coil</keyword>
<dbReference type="GO" id="GO:0000709">
    <property type="term" value="P:meiotic joint molecule formation"/>
    <property type="evidence" value="ECO:0007669"/>
    <property type="project" value="TreeGrafter"/>
</dbReference>
<feature type="region of interest" description="Disordered" evidence="7">
    <location>
        <begin position="1"/>
        <end position="20"/>
    </location>
</feature>
<evidence type="ECO:0000256" key="2">
    <source>
        <dbReference type="ARBA" id="ARBA00007922"/>
    </source>
</evidence>
<dbReference type="GO" id="GO:0120230">
    <property type="term" value="F:recombinase activator activity"/>
    <property type="evidence" value="ECO:0007669"/>
    <property type="project" value="TreeGrafter"/>
</dbReference>
<dbReference type="GeneID" id="37229737"/>
<name>A0A395HFR8_9EURO</name>
<keyword evidence="10" id="KW-1185">Reference proteome</keyword>
<comment type="similarity">
    <text evidence="2">Belongs to the HOP2 family.</text>
</comment>
<dbReference type="Pfam" id="PF07106">
    <property type="entry name" value="WHD_TBPIP"/>
    <property type="match status" value="1"/>
</dbReference>